<dbReference type="SUPFAM" id="SSF46689">
    <property type="entry name" value="Homeodomain-like"/>
    <property type="match status" value="1"/>
</dbReference>
<dbReference type="InterPro" id="IPR018060">
    <property type="entry name" value="HTH_AraC"/>
</dbReference>
<dbReference type="EMBL" id="JACCBB010000001">
    <property type="protein sequence ID" value="NYD20481.1"/>
    <property type="molecule type" value="Genomic_DNA"/>
</dbReference>
<proteinExistence type="predicted"/>
<dbReference type="GO" id="GO:0043565">
    <property type="term" value="F:sequence-specific DNA binding"/>
    <property type="evidence" value="ECO:0007669"/>
    <property type="project" value="InterPro"/>
</dbReference>
<gene>
    <name evidence="5" type="ORF">BJ968_000021</name>
</gene>
<comment type="caution">
    <text evidence="5">The sequence shown here is derived from an EMBL/GenBank/DDBJ whole genome shotgun (WGS) entry which is preliminary data.</text>
</comment>
<dbReference type="GO" id="GO:0003700">
    <property type="term" value="F:DNA-binding transcription factor activity"/>
    <property type="evidence" value="ECO:0007669"/>
    <property type="project" value="InterPro"/>
</dbReference>
<dbReference type="Proteomes" id="UP000521922">
    <property type="component" value="Unassembled WGS sequence"/>
</dbReference>
<feature type="domain" description="HTH araC/xylS-type" evidence="4">
    <location>
        <begin position="210"/>
        <end position="311"/>
    </location>
</feature>
<evidence type="ECO:0000256" key="2">
    <source>
        <dbReference type="ARBA" id="ARBA00023125"/>
    </source>
</evidence>
<dbReference type="RefSeq" id="WP_179748144.1">
    <property type="nucleotide sequence ID" value="NZ_BAAAGN010000002.1"/>
</dbReference>
<evidence type="ECO:0000259" key="4">
    <source>
        <dbReference type="PROSITE" id="PS01124"/>
    </source>
</evidence>
<dbReference type="PANTHER" id="PTHR46796:SF6">
    <property type="entry name" value="ARAC SUBFAMILY"/>
    <property type="match status" value="1"/>
</dbReference>
<evidence type="ECO:0000313" key="6">
    <source>
        <dbReference type="Proteomes" id="UP000521922"/>
    </source>
</evidence>
<keyword evidence="1" id="KW-0805">Transcription regulation</keyword>
<keyword evidence="2 5" id="KW-0238">DNA-binding</keyword>
<protein>
    <submittedName>
        <fullName evidence="5">AraC-like DNA-binding protein</fullName>
    </submittedName>
</protein>
<sequence>MTVLLDTDLLPAADRVDAVHAAYDGQHPRRTVVLGPQPVRHRVERLALGSEVQLLRTGGNALDVVRTPRQVRADAPEHVAIGWHRRGQALVSTARGDSDVPVGELNCVDMTAPYRLSHRTTHDHDVLILSNRQAGVSVDVVRAAAPVLSRSPVYDLVRRHLAGLHRAVRGLPPEHRPLTGQATAALVRALLTTAAESGTAGEAMDAALEARITAYLDAHLGERDLSVERVAAAHAVSVRHLYDVWARAGHTLTPARWITERRLQRARRLLAAEPTGSVAAVARRCGFADPSHFSRRFRQAFGVCPTEWRVAAGHEGVAR</sequence>
<dbReference type="PANTHER" id="PTHR46796">
    <property type="entry name" value="HTH-TYPE TRANSCRIPTIONAL ACTIVATOR RHAS-RELATED"/>
    <property type="match status" value="1"/>
</dbReference>
<dbReference type="PROSITE" id="PS01124">
    <property type="entry name" value="HTH_ARAC_FAMILY_2"/>
    <property type="match status" value="1"/>
</dbReference>
<name>A0A7Y9ARW3_9ACTN</name>
<dbReference type="AlphaFoldDB" id="A0A7Y9ARW3"/>
<keyword evidence="3" id="KW-0804">Transcription</keyword>
<reference evidence="5 6" key="1">
    <citation type="submission" date="2020-07" db="EMBL/GenBank/DDBJ databases">
        <title>Sequencing the genomes of 1000 actinobacteria strains.</title>
        <authorList>
            <person name="Klenk H.-P."/>
        </authorList>
    </citation>
    <scope>NUCLEOTIDE SEQUENCE [LARGE SCALE GENOMIC DNA]</scope>
    <source>
        <strain evidence="5 6">DSM 7487</strain>
    </source>
</reference>
<dbReference type="SMART" id="SM00342">
    <property type="entry name" value="HTH_ARAC"/>
    <property type="match status" value="1"/>
</dbReference>
<evidence type="ECO:0000256" key="1">
    <source>
        <dbReference type="ARBA" id="ARBA00023015"/>
    </source>
</evidence>
<accession>A0A7Y9ARW3</accession>
<dbReference type="InterPro" id="IPR020449">
    <property type="entry name" value="Tscrpt_reg_AraC-type_HTH"/>
</dbReference>
<dbReference type="Gene3D" id="1.10.10.60">
    <property type="entry name" value="Homeodomain-like"/>
    <property type="match status" value="1"/>
</dbReference>
<keyword evidence="6" id="KW-1185">Reference proteome</keyword>
<evidence type="ECO:0000313" key="5">
    <source>
        <dbReference type="EMBL" id="NYD20481.1"/>
    </source>
</evidence>
<evidence type="ECO:0000256" key="3">
    <source>
        <dbReference type="ARBA" id="ARBA00023163"/>
    </source>
</evidence>
<organism evidence="5 6">
    <name type="scientific">Kineococcus aurantiacus</name>
    <dbReference type="NCBI Taxonomy" id="37633"/>
    <lineage>
        <taxon>Bacteria</taxon>
        <taxon>Bacillati</taxon>
        <taxon>Actinomycetota</taxon>
        <taxon>Actinomycetes</taxon>
        <taxon>Kineosporiales</taxon>
        <taxon>Kineosporiaceae</taxon>
        <taxon>Kineococcus</taxon>
    </lineage>
</organism>
<dbReference type="InterPro" id="IPR050204">
    <property type="entry name" value="AraC_XylS_family_regulators"/>
</dbReference>
<dbReference type="Pfam" id="PF12833">
    <property type="entry name" value="HTH_18"/>
    <property type="match status" value="1"/>
</dbReference>
<dbReference type="InterPro" id="IPR009057">
    <property type="entry name" value="Homeodomain-like_sf"/>
</dbReference>
<dbReference type="PRINTS" id="PR00032">
    <property type="entry name" value="HTHARAC"/>
</dbReference>